<sequence length="153" mass="16532">MGGDTGKGGAGKGGAGKGGAGRDGHRRRHARPRGMDDATVEALGLLSEALETTQRARGCLYEFHQLTGGADRTVGEAVRRLRAAGHVEQADLVEHEVQGADVLPGLWTFQIVEAYDDGYHQRFTEVERQVRDALGGGRDHIAEAEMKQRRETT</sequence>
<evidence type="ECO:0000256" key="1">
    <source>
        <dbReference type="SAM" id="MobiDB-lite"/>
    </source>
</evidence>
<organism evidence="2 3">
    <name type="scientific">Kitasatospora terrestris</name>
    <dbReference type="NCBI Taxonomy" id="258051"/>
    <lineage>
        <taxon>Bacteria</taxon>
        <taxon>Bacillati</taxon>
        <taxon>Actinomycetota</taxon>
        <taxon>Actinomycetes</taxon>
        <taxon>Kitasatosporales</taxon>
        <taxon>Streptomycetaceae</taxon>
        <taxon>Kitasatospora</taxon>
    </lineage>
</organism>
<feature type="compositionally biased region" description="Gly residues" evidence="1">
    <location>
        <begin position="1"/>
        <end position="21"/>
    </location>
</feature>
<protein>
    <submittedName>
        <fullName evidence="2">Uncharacterized protein</fullName>
    </submittedName>
</protein>
<comment type="caution">
    <text evidence="2">The sequence shown here is derived from an EMBL/GenBank/DDBJ whole genome shotgun (WGS) entry which is preliminary data.</text>
</comment>
<accession>A0ABP9DA33</accession>
<dbReference type="EMBL" id="BAABIS010000001">
    <property type="protein sequence ID" value="GAA4836218.1"/>
    <property type="molecule type" value="Genomic_DNA"/>
</dbReference>
<gene>
    <name evidence="2" type="ORF">GCM10023235_08870</name>
</gene>
<proteinExistence type="predicted"/>
<name>A0ABP9DA33_9ACTN</name>
<feature type="region of interest" description="Disordered" evidence="1">
    <location>
        <begin position="1"/>
        <end position="37"/>
    </location>
</feature>
<dbReference type="Proteomes" id="UP001501752">
    <property type="component" value="Unassembled WGS sequence"/>
</dbReference>
<evidence type="ECO:0000313" key="2">
    <source>
        <dbReference type="EMBL" id="GAA4836218.1"/>
    </source>
</evidence>
<keyword evidence="3" id="KW-1185">Reference proteome</keyword>
<evidence type="ECO:0000313" key="3">
    <source>
        <dbReference type="Proteomes" id="UP001501752"/>
    </source>
</evidence>
<reference evidence="3" key="1">
    <citation type="journal article" date="2019" name="Int. J. Syst. Evol. Microbiol.">
        <title>The Global Catalogue of Microorganisms (GCM) 10K type strain sequencing project: providing services to taxonomists for standard genome sequencing and annotation.</title>
        <authorList>
            <consortium name="The Broad Institute Genomics Platform"/>
            <consortium name="The Broad Institute Genome Sequencing Center for Infectious Disease"/>
            <person name="Wu L."/>
            <person name="Ma J."/>
        </authorList>
    </citation>
    <scope>NUCLEOTIDE SEQUENCE [LARGE SCALE GENOMIC DNA]</scope>
    <source>
        <strain evidence="3">JCM 13006</strain>
    </source>
</reference>